<dbReference type="EMBL" id="BSXV01003946">
    <property type="protein sequence ID" value="GME99380.1"/>
    <property type="molecule type" value="Genomic_DNA"/>
</dbReference>
<gene>
    <name evidence="1" type="ORF">Cboi01_000527600</name>
</gene>
<dbReference type="Proteomes" id="UP001165101">
    <property type="component" value="Unassembled WGS sequence"/>
</dbReference>
<evidence type="ECO:0000313" key="1">
    <source>
        <dbReference type="EMBL" id="GME99380.1"/>
    </source>
</evidence>
<organism evidence="1 2">
    <name type="scientific">Candida boidinii</name>
    <name type="common">Yeast</name>
    <dbReference type="NCBI Taxonomy" id="5477"/>
    <lineage>
        <taxon>Eukaryota</taxon>
        <taxon>Fungi</taxon>
        <taxon>Dikarya</taxon>
        <taxon>Ascomycota</taxon>
        <taxon>Saccharomycotina</taxon>
        <taxon>Pichiomycetes</taxon>
        <taxon>Pichiales</taxon>
        <taxon>Pichiaceae</taxon>
        <taxon>Ogataea</taxon>
        <taxon>Ogataea/Candida clade</taxon>
    </lineage>
</organism>
<accession>A0ACB5U1K4</accession>
<protein>
    <submittedName>
        <fullName evidence="1">Unnamed protein product</fullName>
    </submittedName>
</protein>
<sequence length="175" mass="19541">MKYLNSRNDLKGSNWFKHVSETIINNGPFFVGVFRNQSIEDILKLNDLIDLDIVQLHGSENFEEYIDKINLPIIPRYVLTNENIKDAVITNRHLIPLLDSELGGEGKLINWEDAVKFSQDLNGRYILAGGLTPENVSQALLTEGCLGVDVSGGVETNGIKDLTKIENFILNAKSI</sequence>
<comment type="caution">
    <text evidence="1">The sequence shown here is derived from an EMBL/GenBank/DDBJ whole genome shotgun (WGS) entry which is preliminary data.</text>
</comment>
<evidence type="ECO:0000313" key="2">
    <source>
        <dbReference type="Proteomes" id="UP001165101"/>
    </source>
</evidence>
<name>A0ACB5U1K4_CANBO</name>
<keyword evidence="2" id="KW-1185">Reference proteome</keyword>
<proteinExistence type="predicted"/>
<reference evidence="1" key="1">
    <citation type="submission" date="2023-04" db="EMBL/GenBank/DDBJ databases">
        <title>Candida boidinii NBRC 1967.</title>
        <authorList>
            <person name="Ichikawa N."/>
            <person name="Sato H."/>
            <person name="Tonouchi N."/>
        </authorList>
    </citation>
    <scope>NUCLEOTIDE SEQUENCE</scope>
    <source>
        <strain evidence="1">NBRC 1967</strain>
    </source>
</reference>